<keyword evidence="5" id="KW-1185">Reference proteome</keyword>
<protein>
    <submittedName>
        <fullName evidence="3">Phage-related integrase</fullName>
    </submittedName>
</protein>
<keyword evidence="1" id="KW-0238">DNA-binding</keyword>
<dbReference type="Proteomes" id="UP000078558">
    <property type="component" value="Chromosome I"/>
</dbReference>
<dbReference type="KEGG" id="odi:ODI_R1204"/>
<dbReference type="Gene3D" id="1.10.443.10">
    <property type="entry name" value="Intergrase catalytic core"/>
    <property type="match status" value="1"/>
</dbReference>
<dbReference type="InterPro" id="IPR013762">
    <property type="entry name" value="Integrase-like_cat_sf"/>
</dbReference>
<keyword evidence="2" id="KW-0233">DNA recombination</keyword>
<dbReference type="EMBL" id="LT907988">
    <property type="protein sequence ID" value="SOE48050.1"/>
    <property type="molecule type" value="Genomic_DNA"/>
</dbReference>
<name>A0A1C3K5D6_9BURK</name>
<accession>A0A1C3K5D6</accession>
<dbReference type="GO" id="GO:0015074">
    <property type="term" value="P:DNA integration"/>
    <property type="evidence" value="ECO:0007669"/>
    <property type="project" value="InterPro"/>
</dbReference>
<organism evidence="3 5">
    <name type="scientific">Orrella dioscoreae</name>
    <dbReference type="NCBI Taxonomy" id="1851544"/>
    <lineage>
        <taxon>Bacteria</taxon>
        <taxon>Pseudomonadati</taxon>
        <taxon>Pseudomonadota</taxon>
        <taxon>Betaproteobacteria</taxon>
        <taxon>Burkholderiales</taxon>
        <taxon>Alcaligenaceae</taxon>
        <taxon>Orrella</taxon>
    </lineage>
</organism>
<dbReference type="InterPro" id="IPR011010">
    <property type="entry name" value="DNA_brk_join_enz"/>
</dbReference>
<evidence type="ECO:0000313" key="3">
    <source>
        <dbReference type="EMBL" id="SBT26730.1"/>
    </source>
</evidence>
<dbReference type="GO" id="GO:0003677">
    <property type="term" value="F:DNA binding"/>
    <property type="evidence" value="ECO:0007669"/>
    <property type="project" value="UniProtKB-KW"/>
</dbReference>
<evidence type="ECO:0000313" key="5">
    <source>
        <dbReference type="Proteomes" id="UP000078558"/>
    </source>
</evidence>
<dbReference type="AlphaFoldDB" id="A0A1C3K5D6"/>
<reference evidence="4 5" key="2">
    <citation type="submission" date="2017-08" db="EMBL/GenBank/DDBJ databases">
        <authorList>
            <person name="de Groot N.N."/>
        </authorList>
    </citation>
    <scope>NUCLEOTIDE SEQUENCE [LARGE SCALE GENOMIC DNA]</scope>
    <source>
        <strain evidence="4">Orrdi1</strain>
    </source>
</reference>
<sequence length="344" mass="39853">MTGKFPHFRHHSRKRKNGKVVTYYFYDRRGQGEPDIPLGTDYDQALAKWKEIRFDAPRIAGTIEEAFKAWELDEKSGLLSYANKGTRDGYKKQLRRIRPVFGPATWESVQFIHLTTYLDRRSAKTQGNREMSLLQVIWNWARKKGYTACTWPAAGMERSRWKNKENAREFEVTDMIFTAVYLAGDQVLQDAMDVSSATGMRLQDTISVILPMDEMLRLRASKTKKKADFDLSLSAVLPSLIARRRSIKADHLMLVSTPTGKRVSYNMLRDRWEFAREWAALNMDAAGEDELAAEIRAMFLRDMRSYASDQAETDEEAAKLLQHSSINVTRKHYRNRPTRLKVVR</sequence>
<reference evidence="3 5" key="1">
    <citation type="submission" date="2016-06" db="EMBL/GenBank/DDBJ databases">
        <authorList>
            <person name="Kjaerup R.B."/>
            <person name="Dalgaard T.S."/>
            <person name="Juul-Madsen H.R."/>
        </authorList>
    </citation>
    <scope>NUCLEOTIDE SEQUENCE [LARGE SCALE GENOMIC DNA]</scope>
    <source>
        <strain evidence="3">Orrdi1</strain>
    </source>
</reference>
<proteinExistence type="predicted"/>
<dbReference type="RefSeq" id="WP_231968207.1">
    <property type="nucleotide sequence ID" value="NZ_LT907988.1"/>
</dbReference>
<dbReference type="STRING" id="1851544.ODI_01625"/>
<dbReference type="InterPro" id="IPR010998">
    <property type="entry name" value="Integrase_recombinase_N"/>
</dbReference>
<dbReference type="EMBL" id="FLRC01000042">
    <property type="protein sequence ID" value="SBT26730.1"/>
    <property type="molecule type" value="Genomic_DNA"/>
</dbReference>
<evidence type="ECO:0000313" key="4">
    <source>
        <dbReference type="EMBL" id="SOE48050.1"/>
    </source>
</evidence>
<gene>
    <name evidence="3" type="ORF">ODI_01625</name>
    <name evidence="4" type="ORF">ODI_R1204</name>
</gene>
<dbReference type="GO" id="GO:0006310">
    <property type="term" value="P:DNA recombination"/>
    <property type="evidence" value="ECO:0007669"/>
    <property type="project" value="UniProtKB-KW"/>
</dbReference>
<evidence type="ECO:0000256" key="1">
    <source>
        <dbReference type="ARBA" id="ARBA00023125"/>
    </source>
</evidence>
<dbReference type="SUPFAM" id="SSF56349">
    <property type="entry name" value="DNA breaking-rejoining enzymes"/>
    <property type="match status" value="1"/>
</dbReference>
<evidence type="ECO:0000256" key="2">
    <source>
        <dbReference type="ARBA" id="ARBA00023172"/>
    </source>
</evidence>
<dbReference type="Gene3D" id="1.10.150.130">
    <property type="match status" value="1"/>
</dbReference>